<keyword evidence="2" id="KW-1185">Reference proteome</keyword>
<evidence type="ECO:0000313" key="1">
    <source>
        <dbReference type="EMBL" id="CAF2815439.1"/>
    </source>
</evidence>
<evidence type="ECO:0000313" key="2">
    <source>
        <dbReference type="Proteomes" id="UP000675881"/>
    </source>
</evidence>
<dbReference type="OrthoDB" id="6373415at2759"/>
<sequence length="215" mass="23370">MSKLNISINDSKLGLNKSLTRLPSSQHYVPFHSSCTAHSAGSINNRISLHCNNGTASPTKSMSSGSVSIVAQQLLVKVNISQINQDLIRQVSSVQSCKNLEQLQPHLKSDIYHTVNSSENHHITFPLQLSQGNMPCHNSGSICIPSRQLYFGVSYPSTSVSNQPTSSLTSSKSITPDVSSIIKIVSNFIPQKFVFDSVSSDSSEHEHGVNFKAMN</sequence>
<proteinExistence type="predicted"/>
<gene>
    <name evidence="1" type="ORF">LSAA_3603</name>
</gene>
<name>A0A7R8H1X3_LEPSM</name>
<protein>
    <submittedName>
        <fullName evidence="1">(salmon louse) hypothetical protein</fullName>
    </submittedName>
</protein>
<reference evidence="1" key="1">
    <citation type="submission" date="2021-02" db="EMBL/GenBank/DDBJ databases">
        <authorList>
            <person name="Bekaert M."/>
        </authorList>
    </citation>
    <scope>NUCLEOTIDE SEQUENCE</scope>
    <source>
        <strain evidence="1">IoA-00</strain>
    </source>
</reference>
<dbReference type="Proteomes" id="UP000675881">
    <property type="component" value="Chromosome 12"/>
</dbReference>
<dbReference type="EMBL" id="HG994591">
    <property type="protein sequence ID" value="CAF2815439.1"/>
    <property type="molecule type" value="Genomic_DNA"/>
</dbReference>
<organism evidence="1 2">
    <name type="scientific">Lepeophtheirus salmonis</name>
    <name type="common">Salmon louse</name>
    <name type="synonym">Caligus salmonis</name>
    <dbReference type="NCBI Taxonomy" id="72036"/>
    <lineage>
        <taxon>Eukaryota</taxon>
        <taxon>Metazoa</taxon>
        <taxon>Ecdysozoa</taxon>
        <taxon>Arthropoda</taxon>
        <taxon>Crustacea</taxon>
        <taxon>Multicrustacea</taxon>
        <taxon>Hexanauplia</taxon>
        <taxon>Copepoda</taxon>
        <taxon>Siphonostomatoida</taxon>
        <taxon>Caligidae</taxon>
        <taxon>Lepeophtheirus</taxon>
    </lineage>
</organism>
<dbReference type="AlphaFoldDB" id="A0A7R8H1X3"/>
<accession>A0A7R8H1X3</accession>